<dbReference type="EMBL" id="CP134876">
    <property type="protein sequence ID" value="WNM38153.1"/>
    <property type="molecule type" value="Genomic_DNA"/>
</dbReference>
<dbReference type="RefSeq" id="WP_313719768.1">
    <property type="nucleotide sequence ID" value="NZ_CP134876.1"/>
</dbReference>
<dbReference type="Gene3D" id="1.10.405.10">
    <property type="entry name" value="Guanine Nucleotide Dissociation Inhibitor, domain 1"/>
    <property type="match status" value="1"/>
</dbReference>
<sequence>MRGNRVVVVGAGFSGLAAALALAGAGCAVHLLEARDRVGGRTLSRPLPDGGWLDLGAQWIGPTQDRMYALVAAHGLATFPSPARGAPTLRWAGQRLAEAPAPVAAVLDTLDGLAARLDPAAPWRAAEAAEWDRTTLGGWLAATAPDPVTARYAGRLLAGGLLAASPDEVSLLQMLFYLCSGGGTGILLGMAGGAQQDRIVGGPAALAERLAAALPAGCLRLGAPVERIAQDDGGVRVHAGGAAYRADAVVVAVAPALAGRIRYDPPLPALRDGLTQRMPMGAAIKVHALYPEPFWRADGRSGVATADDGPVTETVDNSLPGSPRGVLTAFSYGAEARELRRMAPDARRAALLEALVALVGPAAARPDDLVEYDWSADPWTRGCFCGMLPPGSWRDYGPELRRPVGGVHWAGTETASRWSGYLEGAVAAGERAAAEVLNDLR</sequence>
<dbReference type="PANTHER" id="PTHR43563">
    <property type="entry name" value="AMINE OXIDASE"/>
    <property type="match status" value="1"/>
</dbReference>
<evidence type="ECO:0000256" key="1">
    <source>
        <dbReference type="ARBA" id="ARBA00001974"/>
    </source>
</evidence>
<dbReference type="PANTHER" id="PTHR43563:SF1">
    <property type="entry name" value="AMINE OXIDASE [FLAVIN-CONTAINING] B"/>
    <property type="match status" value="1"/>
</dbReference>
<dbReference type="Proteomes" id="UP001303001">
    <property type="component" value="Chromosome"/>
</dbReference>
<organism evidence="5 6">
    <name type="scientific">Micromonospora halotolerans</name>
    <dbReference type="NCBI Taxonomy" id="709879"/>
    <lineage>
        <taxon>Bacteria</taxon>
        <taxon>Bacillati</taxon>
        <taxon>Actinomycetota</taxon>
        <taxon>Actinomycetes</taxon>
        <taxon>Micromonosporales</taxon>
        <taxon>Micromonosporaceae</taxon>
        <taxon>Micromonospora</taxon>
    </lineage>
</organism>
<dbReference type="Gene3D" id="3.50.50.60">
    <property type="entry name" value="FAD/NAD(P)-binding domain"/>
    <property type="match status" value="1"/>
</dbReference>
<evidence type="ECO:0000313" key="6">
    <source>
        <dbReference type="Proteomes" id="UP001303001"/>
    </source>
</evidence>
<evidence type="ECO:0000259" key="4">
    <source>
        <dbReference type="Pfam" id="PF01593"/>
    </source>
</evidence>
<name>A0ABY9ZSN2_9ACTN</name>
<evidence type="ECO:0000313" key="5">
    <source>
        <dbReference type="EMBL" id="WNM38153.1"/>
    </source>
</evidence>
<keyword evidence="6" id="KW-1185">Reference proteome</keyword>
<proteinExistence type="inferred from homology"/>
<comment type="similarity">
    <text evidence="2">Belongs to the flavin monoamine oxidase family.</text>
</comment>
<comment type="cofactor">
    <cofactor evidence="1">
        <name>FAD</name>
        <dbReference type="ChEBI" id="CHEBI:57692"/>
    </cofactor>
</comment>
<dbReference type="PRINTS" id="PR00757">
    <property type="entry name" value="AMINEOXDASEF"/>
</dbReference>
<dbReference type="Pfam" id="PF01593">
    <property type="entry name" value="Amino_oxidase"/>
    <property type="match status" value="1"/>
</dbReference>
<protein>
    <submittedName>
        <fullName evidence="5">FAD-dependent oxidoreductase</fullName>
    </submittedName>
</protein>
<reference evidence="5 6" key="1">
    <citation type="submission" date="2023-09" db="EMBL/GenBank/DDBJ databases">
        <title>Micromonospora halotolerans DSM 45598 genome sequence.</title>
        <authorList>
            <person name="Mo P."/>
        </authorList>
    </citation>
    <scope>NUCLEOTIDE SEQUENCE [LARGE SCALE GENOMIC DNA]</scope>
    <source>
        <strain evidence="5 6">DSM 45598</strain>
    </source>
</reference>
<dbReference type="InterPro" id="IPR001613">
    <property type="entry name" value="Flavin_amine_oxidase"/>
</dbReference>
<dbReference type="SUPFAM" id="SSF51905">
    <property type="entry name" value="FAD/NAD(P)-binding domain"/>
    <property type="match status" value="1"/>
</dbReference>
<dbReference type="InterPro" id="IPR036188">
    <property type="entry name" value="FAD/NAD-bd_sf"/>
</dbReference>
<dbReference type="PROSITE" id="PS51257">
    <property type="entry name" value="PROKAR_LIPOPROTEIN"/>
    <property type="match status" value="1"/>
</dbReference>
<dbReference type="InterPro" id="IPR002937">
    <property type="entry name" value="Amino_oxidase"/>
</dbReference>
<gene>
    <name evidence="5" type="ORF">RMN56_23860</name>
</gene>
<accession>A0ABY9ZSN2</accession>
<evidence type="ECO:0000256" key="3">
    <source>
        <dbReference type="ARBA" id="ARBA00023002"/>
    </source>
</evidence>
<evidence type="ECO:0000256" key="2">
    <source>
        <dbReference type="ARBA" id="ARBA00005995"/>
    </source>
</evidence>
<keyword evidence="3" id="KW-0560">Oxidoreductase</keyword>
<feature type="domain" description="Amine oxidase" evidence="4">
    <location>
        <begin position="13"/>
        <end position="437"/>
    </location>
</feature>
<dbReference type="InterPro" id="IPR050703">
    <property type="entry name" value="Flavin_MAO"/>
</dbReference>
<dbReference type="SUPFAM" id="SSF54373">
    <property type="entry name" value="FAD-linked reductases, C-terminal domain"/>
    <property type="match status" value="1"/>
</dbReference>
<dbReference type="Gene3D" id="3.90.660.10">
    <property type="match status" value="1"/>
</dbReference>